<evidence type="ECO:0000256" key="5">
    <source>
        <dbReference type="ARBA" id="ARBA00023242"/>
    </source>
</evidence>
<dbReference type="PANTHER" id="PTHR11988">
    <property type="entry name" value="THYROTROPH EMBRYONIC FACTOR RELATED"/>
    <property type="match status" value="1"/>
</dbReference>
<feature type="region of interest" description="Disordered" evidence="6">
    <location>
        <begin position="186"/>
        <end position="236"/>
    </location>
</feature>
<feature type="compositionally biased region" description="Basic and acidic residues" evidence="6">
    <location>
        <begin position="117"/>
        <end position="146"/>
    </location>
</feature>
<evidence type="ECO:0000256" key="2">
    <source>
        <dbReference type="ARBA" id="ARBA00023015"/>
    </source>
</evidence>
<dbReference type="PANTHER" id="PTHR11988:SF56">
    <property type="entry name" value="TRANSCRIPTION FACTOR CES-2"/>
    <property type="match status" value="1"/>
</dbReference>
<evidence type="ECO:0000256" key="3">
    <source>
        <dbReference type="ARBA" id="ARBA00023125"/>
    </source>
</evidence>
<feature type="region of interest" description="Disordered" evidence="6">
    <location>
        <begin position="88"/>
        <end position="146"/>
    </location>
</feature>
<dbReference type="AlphaFoldDB" id="G0NZN4"/>
<organism evidence="9">
    <name type="scientific">Caenorhabditis brenneri</name>
    <name type="common">Nematode worm</name>
    <dbReference type="NCBI Taxonomy" id="135651"/>
    <lineage>
        <taxon>Eukaryota</taxon>
        <taxon>Metazoa</taxon>
        <taxon>Ecdysozoa</taxon>
        <taxon>Nematoda</taxon>
        <taxon>Chromadorea</taxon>
        <taxon>Rhabditida</taxon>
        <taxon>Rhabditina</taxon>
        <taxon>Rhabditomorpha</taxon>
        <taxon>Rhabditoidea</taxon>
        <taxon>Rhabditidae</taxon>
        <taxon>Peloderinae</taxon>
        <taxon>Caenorhabditis</taxon>
    </lineage>
</organism>
<dbReference type="InterPro" id="IPR040223">
    <property type="entry name" value="PAR_bZIP"/>
</dbReference>
<evidence type="ECO:0000256" key="4">
    <source>
        <dbReference type="ARBA" id="ARBA00023163"/>
    </source>
</evidence>
<proteinExistence type="predicted"/>
<feature type="compositionally biased region" description="Low complexity" evidence="6">
    <location>
        <begin position="88"/>
        <end position="107"/>
    </location>
</feature>
<dbReference type="FunFam" id="1.20.5.170:FF:000109">
    <property type="entry name" value="ATF (cAMP-dependent transcription factor) family"/>
    <property type="match status" value="1"/>
</dbReference>
<gene>
    <name evidence="8" type="ORF">CAEBREN_32559</name>
</gene>
<keyword evidence="9" id="KW-1185">Reference proteome</keyword>
<dbReference type="EMBL" id="GL379991">
    <property type="protein sequence ID" value="EGT41259.1"/>
    <property type="molecule type" value="Genomic_DNA"/>
</dbReference>
<reference evidence="9" key="1">
    <citation type="submission" date="2011-07" db="EMBL/GenBank/DDBJ databases">
        <authorList>
            <consortium name="Caenorhabditis brenneri Sequencing and Analysis Consortium"/>
            <person name="Wilson R.K."/>
        </authorList>
    </citation>
    <scope>NUCLEOTIDE SEQUENCE [LARGE SCALE GENOMIC DNA]</scope>
    <source>
        <strain evidence="9">PB2801</strain>
    </source>
</reference>
<dbReference type="HOGENOM" id="CLU_1327470_0_0_1"/>
<keyword evidence="4" id="KW-0804">Transcription</keyword>
<comment type="subcellular location">
    <subcellularLocation>
        <location evidence="1">Nucleus</location>
    </subcellularLocation>
</comment>
<dbReference type="GO" id="GO:0000978">
    <property type="term" value="F:RNA polymerase II cis-regulatory region sequence-specific DNA binding"/>
    <property type="evidence" value="ECO:0007669"/>
    <property type="project" value="TreeGrafter"/>
</dbReference>
<dbReference type="CDD" id="cd14695">
    <property type="entry name" value="bZIP_HLF"/>
    <property type="match status" value="1"/>
</dbReference>
<feature type="compositionally biased region" description="Polar residues" evidence="6">
    <location>
        <begin position="223"/>
        <end position="236"/>
    </location>
</feature>
<feature type="compositionally biased region" description="Polar residues" evidence="6">
    <location>
        <begin position="186"/>
        <end position="199"/>
    </location>
</feature>
<keyword evidence="2" id="KW-0805">Transcription regulation</keyword>
<dbReference type="Pfam" id="PF07716">
    <property type="entry name" value="bZIP_2"/>
    <property type="match status" value="1"/>
</dbReference>
<dbReference type="InterPro" id="IPR004827">
    <property type="entry name" value="bZIP"/>
</dbReference>
<dbReference type="STRING" id="135651.G0NZN4"/>
<keyword evidence="3" id="KW-0238">DNA-binding</keyword>
<evidence type="ECO:0000313" key="8">
    <source>
        <dbReference type="EMBL" id="EGT41259.1"/>
    </source>
</evidence>
<dbReference type="GO" id="GO:0000981">
    <property type="term" value="F:DNA-binding transcription factor activity, RNA polymerase II-specific"/>
    <property type="evidence" value="ECO:0007669"/>
    <property type="project" value="TreeGrafter"/>
</dbReference>
<dbReference type="PROSITE" id="PS50217">
    <property type="entry name" value="BZIP"/>
    <property type="match status" value="1"/>
</dbReference>
<dbReference type="OrthoDB" id="6022300at2759"/>
<dbReference type="InterPro" id="IPR046347">
    <property type="entry name" value="bZIP_sf"/>
</dbReference>
<dbReference type="SMART" id="SM00338">
    <property type="entry name" value="BRLZ"/>
    <property type="match status" value="1"/>
</dbReference>
<dbReference type="Proteomes" id="UP000008068">
    <property type="component" value="Unassembled WGS sequence"/>
</dbReference>
<evidence type="ECO:0000259" key="7">
    <source>
        <dbReference type="PROSITE" id="PS50217"/>
    </source>
</evidence>
<evidence type="ECO:0000256" key="6">
    <source>
        <dbReference type="SAM" id="MobiDB-lite"/>
    </source>
</evidence>
<feature type="domain" description="BZIP" evidence="7">
    <location>
        <begin position="122"/>
        <end position="179"/>
    </location>
</feature>
<dbReference type="Gene3D" id="1.20.5.170">
    <property type="match status" value="1"/>
</dbReference>
<accession>G0NZN4</accession>
<dbReference type="SUPFAM" id="SSF57959">
    <property type="entry name" value="Leucine zipper domain"/>
    <property type="match status" value="1"/>
</dbReference>
<keyword evidence="5" id="KW-0539">Nucleus</keyword>
<evidence type="ECO:0000256" key="1">
    <source>
        <dbReference type="ARBA" id="ARBA00004123"/>
    </source>
</evidence>
<dbReference type="FunCoup" id="G0NZN4">
    <property type="interactions" value="158"/>
</dbReference>
<sequence length="236" mass="25467">MDIHRTLSALFSNQGAVPPSLLGSLGFPFNDGNSLLSGALAAAAAAAVQGKKLDTPLGIVPFDSAGLPGMLTPTKKIKMEEDIMCSSPVSSRSSTVSSSHFSSPQRSPSRKASCPIPEEKKDSAYFERRRKNNDAAKRSRDARRQKEEAIAAKAHLLEQENMQLRGQITILQQEAAKLRFLLFSKPSPTNSETSCADSTVSHDSHDSNDSDSNDHDSDETQDTKTCNTSNDSTVEI</sequence>
<name>G0NZN4_CAEBE</name>
<protein>
    <recommendedName>
        <fullName evidence="7">BZIP domain-containing protein</fullName>
    </recommendedName>
</protein>
<dbReference type="eggNOG" id="KOG3119">
    <property type="taxonomic scope" value="Eukaryota"/>
</dbReference>
<evidence type="ECO:0000313" key="9">
    <source>
        <dbReference type="Proteomes" id="UP000008068"/>
    </source>
</evidence>
<dbReference type="InParanoid" id="G0NZN4"/>
<dbReference type="GO" id="GO:0005634">
    <property type="term" value="C:nucleus"/>
    <property type="evidence" value="ECO:0007669"/>
    <property type="project" value="UniProtKB-SubCell"/>
</dbReference>
<feature type="compositionally biased region" description="Basic and acidic residues" evidence="6">
    <location>
        <begin position="200"/>
        <end position="215"/>
    </location>
</feature>